<name>A0A7J7P141_9MAGN</name>
<gene>
    <name evidence="1" type="ORF">GIB67_028464</name>
</gene>
<comment type="caution">
    <text evidence="1">The sequence shown here is derived from an EMBL/GenBank/DDBJ whole genome shotgun (WGS) entry which is preliminary data.</text>
</comment>
<sequence>QRVKYNSWTWLLRRTRNGFNVETRTFHHPPEERDVLIKINENIITFRKGGLPYEDLQEAIYSNRWSICNW</sequence>
<dbReference type="EMBL" id="JACGCM010000354">
    <property type="protein sequence ID" value="KAF6173166.1"/>
    <property type="molecule type" value="Genomic_DNA"/>
</dbReference>
<dbReference type="AlphaFoldDB" id="A0A7J7P141"/>
<feature type="non-terminal residue" evidence="1">
    <location>
        <position position="1"/>
    </location>
</feature>
<keyword evidence="2" id="KW-1185">Reference proteome</keyword>
<proteinExistence type="predicted"/>
<dbReference type="Proteomes" id="UP000541444">
    <property type="component" value="Unassembled WGS sequence"/>
</dbReference>
<accession>A0A7J7P141</accession>
<organism evidence="1 2">
    <name type="scientific">Kingdonia uniflora</name>
    <dbReference type="NCBI Taxonomy" id="39325"/>
    <lineage>
        <taxon>Eukaryota</taxon>
        <taxon>Viridiplantae</taxon>
        <taxon>Streptophyta</taxon>
        <taxon>Embryophyta</taxon>
        <taxon>Tracheophyta</taxon>
        <taxon>Spermatophyta</taxon>
        <taxon>Magnoliopsida</taxon>
        <taxon>Ranunculales</taxon>
        <taxon>Circaeasteraceae</taxon>
        <taxon>Kingdonia</taxon>
    </lineage>
</organism>
<protein>
    <submittedName>
        <fullName evidence="1">Uncharacterized protein</fullName>
    </submittedName>
</protein>
<reference evidence="1 2" key="1">
    <citation type="journal article" date="2020" name="IScience">
        <title>Genome Sequencing of the Endangered Kingdonia uniflora (Circaeasteraceae, Ranunculales) Reveals Potential Mechanisms of Evolutionary Specialization.</title>
        <authorList>
            <person name="Sun Y."/>
            <person name="Deng T."/>
            <person name="Zhang A."/>
            <person name="Moore M.J."/>
            <person name="Landis J.B."/>
            <person name="Lin N."/>
            <person name="Zhang H."/>
            <person name="Zhang X."/>
            <person name="Huang J."/>
            <person name="Zhang X."/>
            <person name="Sun H."/>
            <person name="Wang H."/>
        </authorList>
    </citation>
    <scope>NUCLEOTIDE SEQUENCE [LARGE SCALE GENOMIC DNA]</scope>
    <source>
        <strain evidence="1">TB1705</strain>
        <tissue evidence="1">Leaf</tissue>
    </source>
</reference>
<evidence type="ECO:0000313" key="2">
    <source>
        <dbReference type="Proteomes" id="UP000541444"/>
    </source>
</evidence>
<evidence type="ECO:0000313" key="1">
    <source>
        <dbReference type="EMBL" id="KAF6173166.1"/>
    </source>
</evidence>
<feature type="non-terminal residue" evidence="1">
    <location>
        <position position="70"/>
    </location>
</feature>